<sequence>MSSPIRVRPSFSSSDKSIRTCFRSKLSGNRSLRFRLRGLGFDLPVLLFSSHACSIPSRASAACSGVANSNLSWSTSSKRSLWRPNRRRIRASSWSRDLRSSSLIASFFLISFCFSSPSLATSSSSSLASLANFSFCSRRTAFCRSSCSIRFMQPKVTMWRKSARANRPKQQKKSKFSWPQSDRLKTCSCE</sequence>
<gene>
    <name evidence="2" type="ORF">Pla52n_70770</name>
</gene>
<organism evidence="2 3">
    <name type="scientific">Stieleria varia</name>
    <dbReference type="NCBI Taxonomy" id="2528005"/>
    <lineage>
        <taxon>Bacteria</taxon>
        <taxon>Pseudomonadati</taxon>
        <taxon>Planctomycetota</taxon>
        <taxon>Planctomycetia</taxon>
        <taxon>Pirellulales</taxon>
        <taxon>Pirellulaceae</taxon>
        <taxon>Stieleria</taxon>
    </lineage>
</organism>
<proteinExistence type="predicted"/>
<comment type="caution">
    <text evidence="2">The sequence shown here is derived from an EMBL/GenBank/DDBJ whole genome shotgun (WGS) entry which is preliminary data.</text>
</comment>
<reference evidence="2 3" key="1">
    <citation type="submission" date="2019-02" db="EMBL/GenBank/DDBJ databases">
        <title>Deep-cultivation of Planctomycetes and their phenomic and genomic characterization uncovers novel biology.</title>
        <authorList>
            <person name="Wiegand S."/>
            <person name="Jogler M."/>
            <person name="Boedeker C."/>
            <person name="Pinto D."/>
            <person name="Vollmers J."/>
            <person name="Rivas-Marin E."/>
            <person name="Kohn T."/>
            <person name="Peeters S.H."/>
            <person name="Heuer A."/>
            <person name="Rast P."/>
            <person name="Oberbeckmann S."/>
            <person name="Bunk B."/>
            <person name="Jeske O."/>
            <person name="Meyerdierks A."/>
            <person name="Storesund J.E."/>
            <person name="Kallscheuer N."/>
            <person name="Luecker S."/>
            <person name="Lage O.M."/>
            <person name="Pohl T."/>
            <person name="Merkel B.J."/>
            <person name="Hornburger P."/>
            <person name="Mueller R.-W."/>
            <person name="Bruemmer F."/>
            <person name="Labrenz M."/>
            <person name="Spormann A.M."/>
            <person name="Op Den Camp H."/>
            <person name="Overmann J."/>
            <person name="Amann R."/>
            <person name="Jetten M.S.M."/>
            <person name="Mascher T."/>
            <person name="Medema M.H."/>
            <person name="Devos D.P."/>
            <person name="Kaster A.-K."/>
            <person name="Ovreas L."/>
            <person name="Rohde M."/>
            <person name="Galperin M.Y."/>
            <person name="Jogler C."/>
        </authorList>
    </citation>
    <scope>NUCLEOTIDE SEQUENCE [LARGE SCALE GENOMIC DNA]</scope>
    <source>
        <strain evidence="2 3">Pla52n</strain>
    </source>
</reference>
<evidence type="ECO:0000313" key="2">
    <source>
        <dbReference type="EMBL" id="TWT86444.1"/>
    </source>
</evidence>
<protein>
    <submittedName>
        <fullName evidence="2">Uncharacterized protein</fullName>
    </submittedName>
</protein>
<evidence type="ECO:0000256" key="1">
    <source>
        <dbReference type="SAM" id="MobiDB-lite"/>
    </source>
</evidence>
<feature type="compositionally biased region" description="Basic residues" evidence="1">
    <location>
        <begin position="161"/>
        <end position="175"/>
    </location>
</feature>
<keyword evidence="3" id="KW-1185">Reference proteome</keyword>
<accession>A0A5C5ZGJ5</accession>
<dbReference type="EMBL" id="SJPN01000044">
    <property type="protein sequence ID" value="TWT86444.1"/>
    <property type="molecule type" value="Genomic_DNA"/>
</dbReference>
<evidence type="ECO:0000313" key="3">
    <source>
        <dbReference type="Proteomes" id="UP000320176"/>
    </source>
</evidence>
<name>A0A5C5ZGJ5_9BACT</name>
<dbReference type="AlphaFoldDB" id="A0A5C5ZGJ5"/>
<dbReference type="Proteomes" id="UP000320176">
    <property type="component" value="Unassembled WGS sequence"/>
</dbReference>
<feature type="region of interest" description="Disordered" evidence="1">
    <location>
        <begin position="160"/>
        <end position="190"/>
    </location>
</feature>